<comment type="caution">
    <text evidence="3">The sequence shown here is derived from an EMBL/GenBank/DDBJ whole genome shotgun (WGS) entry which is preliminary data.</text>
</comment>
<evidence type="ECO:0000313" key="3">
    <source>
        <dbReference type="EMBL" id="MFI6504964.1"/>
    </source>
</evidence>
<evidence type="ECO:0000313" key="4">
    <source>
        <dbReference type="Proteomes" id="UP001612741"/>
    </source>
</evidence>
<accession>A0ABW7ZDI1</accession>
<dbReference type="RefSeq" id="WP_397090945.1">
    <property type="nucleotide sequence ID" value="NZ_JBITGY010000017.1"/>
</dbReference>
<feature type="region of interest" description="Disordered" evidence="1">
    <location>
        <begin position="101"/>
        <end position="145"/>
    </location>
</feature>
<keyword evidence="2" id="KW-0732">Signal</keyword>
<organism evidence="3 4">
    <name type="scientific">Nonomuraea typhae</name>
    <dbReference type="NCBI Taxonomy" id="2603600"/>
    <lineage>
        <taxon>Bacteria</taxon>
        <taxon>Bacillati</taxon>
        <taxon>Actinomycetota</taxon>
        <taxon>Actinomycetes</taxon>
        <taxon>Streptosporangiales</taxon>
        <taxon>Streptosporangiaceae</taxon>
        <taxon>Nonomuraea</taxon>
    </lineage>
</organism>
<keyword evidence="4" id="KW-1185">Reference proteome</keyword>
<feature type="chain" id="PRO_5046795350" evidence="2">
    <location>
        <begin position="27"/>
        <end position="145"/>
    </location>
</feature>
<dbReference type="Proteomes" id="UP001612741">
    <property type="component" value="Unassembled WGS sequence"/>
</dbReference>
<dbReference type="EMBL" id="JBITGY010000017">
    <property type="protein sequence ID" value="MFI6504964.1"/>
    <property type="molecule type" value="Genomic_DNA"/>
</dbReference>
<feature type="signal peptide" evidence="2">
    <location>
        <begin position="1"/>
        <end position="26"/>
    </location>
</feature>
<protein>
    <submittedName>
        <fullName evidence="3">Uncharacterized protein</fullName>
    </submittedName>
</protein>
<feature type="compositionally biased region" description="Basic and acidic residues" evidence="1">
    <location>
        <begin position="132"/>
        <end position="145"/>
    </location>
</feature>
<sequence length="145" mass="14553">MFKRRIMTLAAVGVLGLAALAGSAMADELPAPGTGGKIVCTDGNGKVVAEFTKAVKAIAIDKDGKVTKGETLPTVTAPTVTADKDGKHAPAETVIEFAEAVPAQPAEKADAESGPADGPVLSEKGTPPGAGERAEATTLRCEKAD</sequence>
<evidence type="ECO:0000256" key="2">
    <source>
        <dbReference type="SAM" id="SignalP"/>
    </source>
</evidence>
<gene>
    <name evidence="3" type="ORF">ACIBG2_46800</name>
</gene>
<reference evidence="3 4" key="1">
    <citation type="submission" date="2024-10" db="EMBL/GenBank/DDBJ databases">
        <title>The Natural Products Discovery Center: Release of the First 8490 Sequenced Strains for Exploring Actinobacteria Biosynthetic Diversity.</title>
        <authorList>
            <person name="Kalkreuter E."/>
            <person name="Kautsar S.A."/>
            <person name="Yang D."/>
            <person name="Bader C.D."/>
            <person name="Teijaro C.N."/>
            <person name="Fluegel L."/>
            <person name="Davis C.M."/>
            <person name="Simpson J.R."/>
            <person name="Lauterbach L."/>
            <person name="Steele A.D."/>
            <person name="Gui C."/>
            <person name="Meng S."/>
            <person name="Li G."/>
            <person name="Viehrig K."/>
            <person name="Ye F."/>
            <person name="Su P."/>
            <person name="Kiefer A.F."/>
            <person name="Nichols A."/>
            <person name="Cepeda A.J."/>
            <person name="Yan W."/>
            <person name="Fan B."/>
            <person name="Jiang Y."/>
            <person name="Adhikari A."/>
            <person name="Zheng C.-J."/>
            <person name="Schuster L."/>
            <person name="Cowan T.M."/>
            <person name="Smanski M.J."/>
            <person name="Chevrette M.G."/>
            <person name="De Carvalho L.P.S."/>
            <person name="Shen B."/>
        </authorList>
    </citation>
    <scope>NUCLEOTIDE SEQUENCE [LARGE SCALE GENOMIC DNA]</scope>
    <source>
        <strain evidence="3 4">NPDC050545</strain>
    </source>
</reference>
<name>A0ABW7ZDI1_9ACTN</name>
<evidence type="ECO:0000256" key="1">
    <source>
        <dbReference type="SAM" id="MobiDB-lite"/>
    </source>
</evidence>
<proteinExistence type="predicted"/>